<comment type="caution">
    <text evidence="2">The sequence shown here is derived from an EMBL/GenBank/DDBJ whole genome shotgun (WGS) entry which is preliminary data.</text>
</comment>
<protein>
    <submittedName>
        <fullName evidence="2">Uncharacterized protein</fullName>
    </submittedName>
</protein>
<name>A0A2S7ZQ51_9FIRM</name>
<evidence type="ECO:0000313" key="3">
    <source>
        <dbReference type="Proteomes" id="UP000238877"/>
    </source>
</evidence>
<dbReference type="RefSeq" id="WP_105092823.1">
    <property type="nucleotide sequence ID" value="NZ_PPDF01000008.1"/>
</dbReference>
<accession>A0A2S7ZQ51</accession>
<evidence type="ECO:0000256" key="1">
    <source>
        <dbReference type="SAM" id="SignalP"/>
    </source>
</evidence>
<dbReference type="Proteomes" id="UP000238877">
    <property type="component" value="Unassembled WGS sequence"/>
</dbReference>
<sequence length="332" mass="35316">MNTKRIATAFAVLAATTISFSAFAANMDANARAYERAAAEQSQYQYMPANTVPVAQAGYVATPPRPNYSPLPVVPYTAGDMSQQMPVSKELGDPIFVAPQTTAVGMQIMDPIPNPNAPLQQPVDAPATLSFSRSGNGYVSTYRSNQLNAFDVLLNGRSYTFDLPAYTNGYQVKTASSYNRAGNGIANVFTTNVITEAIVNNTSLRITVNMTQPTSVAATKLRSMQQTGHVSVGEVSTLFAYNESYDGVKQAANYDVYNNNGRFIVVKSGAVTVPNGAQHPYATAMFAITEDTVAAVTVSGNSSESYELVKGTAYSIAASAKAANEKSVKQGR</sequence>
<dbReference type="EMBL" id="PPDF01000008">
    <property type="protein sequence ID" value="PQL25409.1"/>
    <property type="molecule type" value="Genomic_DNA"/>
</dbReference>
<dbReference type="STRING" id="1110546.GCA_001078375_01808"/>
<dbReference type="AlphaFoldDB" id="A0A2S7ZQ51"/>
<feature type="chain" id="PRO_5015492675" evidence="1">
    <location>
        <begin position="25"/>
        <end position="332"/>
    </location>
</feature>
<organism evidence="2 3">
    <name type="scientific">Veillonella tobetsuensis</name>
    <dbReference type="NCBI Taxonomy" id="1110546"/>
    <lineage>
        <taxon>Bacteria</taxon>
        <taxon>Bacillati</taxon>
        <taxon>Bacillota</taxon>
        <taxon>Negativicutes</taxon>
        <taxon>Veillonellales</taxon>
        <taxon>Veillonellaceae</taxon>
        <taxon>Veillonella</taxon>
    </lineage>
</organism>
<gene>
    <name evidence="2" type="ORF">VTHSUH11_04835</name>
</gene>
<proteinExistence type="predicted"/>
<evidence type="ECO:0000313" key="2">
    <source>
        <dbReference type="EMBL" id="PQL25409.1"/>
    </source>
</evidence>
<feature type="signal peptide" evidence="1">
    <location>
        <begin position="1"/>
        <end position="24"/>
    </location>
</feature>
<reference evidence="2 3" key="1">
    <citation type="submission" date="2018-01" db="EMBL/GenBank/DDBJ databases">
        <title>Draft genome sequences of clinical isolates and type strains of oral Veillonella including Veillonella infantum sp., nov.</title>
        <authorList>
            <person name="Mashima I."/>
            <person name="Liao Y.-C."/>
            <person name="Sabharwal A."/>
            <person name="Haase E.M."/>
            <person name="Nakazawa F."/>
            <person name="Scannapieco F.A."/>
        </authorList>
    </citation>
    <scope>NUCLEOTIDE SEQUENCE [LARGE SCALE GENOMIC DNA]</scope>
    <source>
        <strain evidence="2 3">Y6</strain>
    </source>
</reference>
<keyword evidence="1" id="KW-0732">Signal</keyword>